<dbReference type="RefSeq" id="WP_172356016.1">
    <property type="nucleotide sequence ID" value="NZ_CP053661.1"/>
</dbReference>
<sequence>MAEINPVQETAKKKPLPLVADETPPTPLRCWTGAAISGAIATALYFLTVSIHSTFAAKPLPAGNSLAVSIGSAVRTLVLGMSCLALVTFGIAAVGLVALGIQLLFQPKQSDA</sequence>
<feature type="transmembrane region" description="Helical" evidence="1">
    <location>
        <begin position="77"/>
        <end position="105"/>
    </location>
</feature>
<keyword evidence="1" id="KW-1133">Transmembrane helix</keyword>
<protein>
    <submittedName>
        <fullName evidence="2">DUF3082 domain-containing protein</fullName>
    </submittedName>
</protein>
<feature type="transmembrane region" description="Helical" evidence="1">
    <location>
        <begin position="34"/>
        <end position="56"/>
    </location>
</feature>
<dbReference type="Pfam" id="PF11282">
    <property type="entry name" value="DUF3082"/>
    <property type="match status" value="1"/>
</dbReference>
<gene>
    <name evidence="2" type="ORF">HPC62_12200</name>
</gene>
<reference evidence="2 3" key="1">
    <citation type="submission" date="2020-05" db="EMBL/GenBank/DDBJ databases">
        <title>Complete genome sequence of of a novel Thermoleptolyngbya strain isolated from hot springs of Ganzi, Sichuan China.</title>
        <authorList>
            <person name="Tang J."/>
            <person name="Daroch M."/>
            <person name="Li L."/>
            <person name="Waleron K."/>
            <person name="Waleron M."/>
            <person name="Waleron M."/>
        </authorList>
    </citation>
    <scope>NUCLEOTIDE SEQUENCE [LARGE SCALE GENOMIC DNA]</scope>
    <source>
        <strain evidence="2 3">PKUAC-SCTA183</strain>
    </source>
</reference>
<dbReference type="PANTHER" id="PTHR35733:SF1">
    <property type="entry name" value="OS02G0307800 PROTEIN"/>
    <property type="match status" value="1"/>
</dbReference>
<evidence type="ECO:0000256" key="1">
    <source>
        <dbReference type="SAM" id="Phobius"/>
    </source>
</evidence>
<keyword evidence="3" id="KW-1185">Reference proteome</keyword>
<dbReference type="EMBL" id="CP053661">
    <property type="protein sequence ID" value="QKD82845.1"/>
    <property type="molecule type" value="Genomic_DNA"/>
</dbReference>
<name>A0A6M8BKH1_9CYAN</name>
<evidence type="ECO:0000313" key="3">
    <source>
        <dbReference type="Proteomes" id="UP000505210"/>
    </source>
</evidence>
<dbReference type="KEGG" id="theu:HPC62_12200"/>
<proteinExistence type="predicted"/>
<dbReference type="Proteomes" id="UP000505210">
    <property type="component" value="Chromosome"/>
</dbReference>
<dbReference type="AlphaFoldDB" id="A0A6M8BKH1"/>
<dbReference type="InterPro" id="IPR021434">
    <property type="entry name" value="DUF3082"/>
</dbReference>
<dbReference type="PANTHER" id="PTHR35733">
    <property type="entry name" value="OS02G0307800 PROTEIN"/>
    <property type="match status" value="1"/>
</dbReference>
<keyword evidence="1" id="KW-0472">Membrane</keyword>
<accession>A0A6M8BKH1</accession>
<organism evidence="2 3">
    <name type="scientific">Thermoleptolyngbya sichuanensis A183</name>
    <dbReference type="NCBI Taxonomy" id="2737172"/>
    <lineage>
        <taxon>Bacteria</taxon>
        <taxon>Bacillati</taxon>
        <taxon>Cyanobacteriota</taxon>
        <taxon>Cyanophyceae</taxon>
        <taxon>Oculatellales</taxon>
        <taxon>Oculatellaceae</taxon>
        <taxon>Thermoleptolyngbya</taxon>
        <taxon>Thermoleptolyngbya sichuanensis</taxon>
    </lineage>
</organism>
<keyword evidence="1" id="KW-0812">Transmembrane</keyword>
<evidence type="ECO:0000313" key="2">
    <source>
        <dbReference type="EMBL" id="QKD82845.1"/>
    </source>
</evidence>